<dbReference type="EMBL" id="CVRI01000043">
    <property type="protein sequence ID" value="CRK95835.1"/>
    <property type="molecule type" value="Genomic_DNA"/>
</dbReference>
<name>A0A1J1I6L4_9DIPT</name>
<sequence>MKKLSFDLNLNTAQRTCVVRLVEAPKRNLRAKDFPRKFHLSKYLQKKERPNWFRNNVAMYEEIPDATHELGVII</sequence>
<protein>
    <submittedName>
        <fullName evidence="1">CLUMA_CG009284, isoform A</fullName>
    </submittedName>
</protein>
<proteinExistence type="predicted"/>
<organism evidence="1 2">
    <name type="scientific">Clunio marinus</name>
    <dbReference type="NCBI Taxonomy" id="568069"/>
    <lineage>
        <taxon>Eukaryota</taxon>
        <taxon>Metazoa</taxon>
        <taxon>Ecdysozoa</taxon>
        <taxon>Arthropoda</taxon>
        <taxon>Hexapoda</taxon>
        <taxon>Insecta</taxon>
        <taxon>Pterygota</taxon>
        <taxon>Neoptera</taxon>
        <taxon>Endopterygota</taxon>
        <taxon>Diptera</taxon>
        <taxon>Nematocera</taxon>
        <taxon>Chironomoidea</taxon>
        <taxon>Chironomidae</taxon>
        <taxon>Clunio</taxon>
    </lineage>
</organism>
<evidence type="ECO:0000313" key="1">
    <source>
        <dbReference type="EMBL" id="CRK95835.1"/>
    </source>
</evidence>
<evidence type="ECO:0000313" key="2">
    <source>
        <dbReference type="Proteomes" id="UP000183832"/>
    </source>
</evidence>
<gene>
    <name evidence="1" type="ORF">CLUMA_CG009284</name>
</gene>
<reference evidence="1 2" key="1">
    <citation type="submission" date="2015-04" db="EMBL/GenBank/DDBJ databases">
        <authorList>
            <person name="Syromyatnikov M.Y."/>
            <person name="Popov V.N."/>
        </authorList>
    </citation>
    <scope>NUCLEOTIDE SEQUENCE [LARGE SCALE GENOMIC DNA]</scope>
</reference>
<accession>A0A1J1I6L4</accession>
<dbReference type="Proteomes" id="UP000183832">
    <property type="component" value="Unassembled WGS sequence"/>
</dbReference>
<keyword evidence="2" id="KW-1185">Reference proteome</keyword>
<dbReference type="AlphaFoldDB" id="A0A1J1I6L4"/>